<evidence type="ECO:0000259" key="1">
    <source>
        <dbReference type="Pfam" id="PF01471"/>
    </source>
</evidence>
<accession>A0ABX5T914</accession>
<dbReference type="InterPro" id="IPR036366">
    <property type="entry name" value="PGBDSf"/>
</dbReference>
<keyword evidence="3" id="KW-1185">Reference proteome</keyword>
<dbReference type="InterPro" id="IPR036365">
    <property type="entry name" value="PGBD-like_sf"/>
</dbReference>
<dbReference type="InterPro" id="IPR002477">
    <property type="entry name" value="Peptidoglycan-bd-like"/>
</dbReference>
<gene>
    <name evidence="2" type="ORF">E4Z61_22575</name>
</gene>
<dbReference type="NCBIfam" id="TIGR02594">
    <property type="entry name" value="TIGR02594 family protein"/>
    <property type="match status" value="1"/>
</dbReference>
<feature type="domain" description="Peptidoglycan binding-like" evidence="1">
    <location>
        <begin position="3"/>
        <end position="55"/>
    </location>
</feature>
<name>A0ABX5T914_9ENTR</name>
<organism evidence="2 3">
    <name type="scientific">Citrobacter tructae</name>
    <dbReference type="NCBI Taxonomy" id="2562449"/>
    <lineage>
        <taxon>Bacteria</taxon>
        <taxon>Pseudomonadati</taxon>
        <taxon>Pseudomonadota</taxon>
        <taxon>Gammaproteobacteria</taxon>
        <taxon>Enterobacterales</taxon>
        <taxon>Enterobacteriaceae</taxon>
        <taxon>Citrobacter</taxon>
    </lineage>
</organism>
<dbReference type="InterPro" id="IPR013423">
    <property type="entry name" value="CHP02594"/>
</dbReference>
<reference evidence="2 3" key="1">
    <citation type="submission" date="2019-03" db="EMBL/GenBank/DDBJ databases">
        <title>Complete genome sequence of Citrobacter sp. SNU WT2 isolated from diseased rainbow trout.</title>
        <authorList>
            <person name="Oh W.T."/>
            <person name="Park S.C."/>
        </authorList>
    </citation>
    <scope>NUCLEOTIDE SEQUENCE [LARGE SCALE GENOMIC DNA]</scope>
    <source>
        <strain evidence="2 3">SNU WT2</strain>
    </source>
</reference>
<protein>
    <submittedName>
        <fullName evidence="2">TIGR02594 family protein</fullName>
    </submittedName>
</protein>
<dbReference type="EMBL" id="CP038469">
    <property type="protein sequence ID" value="QBX82987.1"/>
    <property type="molecule type" value="Genomic_DNA"/>
</dbReference>
<evidence type="ECO:0000313" key="3">
    <source>
        <dbReference type="Proteomes" id="UP000296284"/>
    </source>
</evidence>
<dbReference type="Gene3D" id="1.10.101.10">
    <property type="entry name" value="PGBD-like superfamily/PGBD"/>
    <property type="match status" value="1"/>
</dbReference>
<dbReference type="SUPFAM" id="SSF47090">
    <property type="entry name" value="PGBD-like"/>
    <property type="match status" value="1"/>
</dbReference>
<dbReference type="Proteomes" id="UP000296284">
    <property type="component" value="Chromosome"/>
</dbReference>
<evidence type="ECO:0000313" key="2">
    <source>
        <dbReference type="EMBL" id="QBX82987.1"/>
    </source>
</evidence>
<dbReference type="Pfam" id="PF01471">
    <property type="entry name" value="PG_binding_1"/>
    <property type="match status" value="1"/>
</dbReference>
<dbReference type="RefSeq" id="WP_135324663.1">
    <property type="nucleotide sequence ID" value="NZ_CP038469.1"/>
</dbReference>
<sequence length="233" mass="25361">MKIADIQARLNKIGIDAGPVDGFYGKKTIKAVKVFQKNNNLHIDGIPGPKTLSKMFPENSGVQPENVVPVDLVWLIEAIRLFGVTETPGVGSNVKILEWAEDLNLPYSGDEVPWCGLFIAHCINTTLPDEPLPSNPLKARNWLNFGVKTQPTLGAIMVFSREGAGGNKGHVGIYMGENTESYRIIGGNQSDKVCFANISKIRLLGSFWPSVLALPQHSIKPTVVGGTLSWNEL</sequence>
<proteinExistence type="predicted"/>